<evidence type="ECO:0000313" key="1">
    <source>
        <dbReference type="EMBL" id="PIU24495.1"/>
    </source>
</evidence>
<dbReference type="SUPFAM" id="SSF160246">
    <property type="entry name" value="EspE N-terminal domain-like"/>
    <property type="match status" value="1"/>
</dbReference>
<dbReference type="InterPro" id="IPR037257">
    <property type="entry name" value="T2SS_E_N_sf"/>
</dbReference>
<dbReference type="Proteomes" id="UP000229896">
    <property type="component" value="Unassembled WGS sequence"/>
</dbReference>
<reference evidence="2" key="1">
    <citation type="submission" date="2017-09" db="EMBL/GenBank/DDBJ databases">
        <title>Depth-based differentiation of microbial function through sediment-hosted aquifers and enrichment of novel symbionts in the deep terrestrial subsurface.</title>
        <authorList>
            <person name="Probst A.J."/>
            <person name="Ladd B."/>
            <person name="Jarett J.K."/>
            <person name="Geller-Mcgrath D.E."/>
            <person name="Sieber C.M.K."/>
            <person name="Emerson J.B."/>
            <person name="Anantharaman K."/>
            <person name="Thomas B.C."/>
            <person name="Malmstrom R."/>
            <person name="Stieglmeier M."/>
            <person name="Klingl A."/>
            <person name="Woyke T."/>
            <person name="Ryan C.M."/>
            <person name="Banfield J.F."/>
        </authorList>
    </citation>
    <scope>NUCLEOTIDE SEQUENCE [LARGE SCALE GENOMIC DNA]</scope>
</reference>
<comment type="caution">
    <text evidence="1">The sequence shown here is derived from an EMBL/GenBank/DDBJ whole genome shotgun (WGS) entry which is preliminary data.</text>
</comment>
<gene>
    <name evidence="1" type="ORF">COT12_00710</name>
</gene>
<evidence type="ECO:0000313" key="2">
    <source>
        <dbReference type="Proteomes" id="UP000229896"/>
    </source>
</evidence>
<accession>A0A2M6YCS1</accession>
<dbReference type="EMBL" id="PEXI01000026">
    <property type="protein sequence ID" value="PIU24495.1"/>
    <property type="molecule type" value="Genomic_DNA"/>
</dbReference>
<sequence>MDSQKKNFSTLASQFSGFYRALSLQSIVDVFVVQGLVLPADGEKIKAKYQNNLAIERFLLSNKLISREAINKAYSIILKLPFISLSNVAIPPDVKKIISEKSAKKFQIIPFA</sequence>
<dbReference type="AlphaFoldDB" id="A0A2M6YCS1"/>
<name>A0A2M6YCS1_9BACT</name>
<proteinExistence type="predicted"/>
<organism evidence="1 2">
    <name type="scientific">Candidatus Berkelbacteria bacterium CG08_land_8_20_14_0_20_39_8</name>
    <dbReference type="NCBI Taxonomy" id="1974511"/>
    <lineage>
        <taxon>Bacteria</taxon>
        <taxon>Candidatus Berkelbacteria</taxon>
    </lineage>
</organism>
<protein>
    <submittedName>
        <fullName evidence="1">Uncharacterized protein</fullName>
    </submittedName>
</protein>
<feature type="non-terminal residue" evidence="1">
    <location>
        <position position="112"/>
    </location>
</feature>